<dbReference type="Pfam" id="PF17109">
    <property type="entry name" value="Goodbye"/>
    <property type="match status" value="1"/>
</dbReference>
<dbReference type="EMBL" id="JAWWNJ010000048">
    <property type="protein sequence ID" value="KAK7017203.1"/>
    <property type="molecule type" value="Genomic_DNA"/>
</dbReference>
<sequence>MIDDQLTCLFFCLTLRDGESLFHSHRCILARHEVTARPTLPRDQSYHWAGSSYTLLRSIDTPSAAIEQIWQQALDIYKEKTGIDLGKEQAERYRRLAECDSSEKALQIIDEFLSSSSLVESTKWSKTRKTIGIIFKVILIFNDAAAELAASCQIPGGKAIFVAVGILIEAVYNMQDRLNALAKLLGTFEQFFLRLNLRDGIGYPVHTQEIFAKICAEFLNVLAVARTIFGDPDSVQSTHFHWYHAKANGFPAGFLYRFRRTSVNFWKALRDNEDIKSAACELDRLTLMEHQMTAAEILQIVANNRAILVDVQERERRTFSIITRRWERVLAWEAVLEDVRSTGRSTLSAVNQIAHASVSLPLLKTLPPPDVITFVDVTGERRPMHINVWKDREAFVTTLKEYFVSESAVSDIIECGQYRIQDEACVVYHPGDRYLPPAGATLFMTVMEYRERDWGAERCPWCNSAVPFTAGQNYEAAVTCTTCGRTFSVSISAAKKVRVFKLTAKDFKFVHVVTVPGTVLRWGMRDWKVGFDWEQNVLGWPPVTEGEQRARSIWWQIEWPSEGPWRRRSGRVA</sequence>
<protein>
    <recommendedName>
        <fullName evidence="1">Fungal STAND N-terminal Goodbye domain-containing protein</fullName>
    </recommendedName>
</protein>
<dbReference type="InterPro" id="IPR031350">
    <property type="entry name" value="Goodbye_dom"/>
</dbReference>
<organism evidence="2 3">
    <name type="scientific">Favolaschia claudopus</name>
    <dbReference type="NCBI Taxonomy" id="2862362"/>
    <lineage>
        <taxon>Eukaryota</taxon>
        <taxon>Fungi</taxon>
        <taxon>Dikarya</taxon>
        <taxon>Basidiomycota</taxon>
        <taxon>Agaricomycotina</taxon>
        <taxon>Agaricomycetes</taxon>
        <taxon>Agaricomycetidae</taxon>
        <taxon>Agaricales</taxon>
        <taxon>Marasmiineae</taxon>
        <taxon>Mycenaceae</taxon>
        <taxon>Favolaschia</taxon>
    </lineage>
</organism>
<feature type="domain" description="Fungal STAND N-terminal Goodbye" evidence="1">
    <location>
        <begin position="70"/>
        <end position="196"/>
    </location>
</feature>
<dbReference type="Proteomes" id="UP001362999">
    <property type="component" value="Unassembled WGS sequence"/>
</dbReference>
<keyword evidence="3" id="KW-1185">Reference proteome</keyword>
<reference evidence="2 3" key="1">
    <citation type="journal article" date="2024" name="J Genomics">
        <title>Draft genome sequencing and assembly of Favolaschia claudopus CIRM-BRFM 2984 isolated from oak limbs.</title>
        <authorList>
            <person name="Navarro D."/>
            <person name="Drula E."/>
            <person name="Chaduli D."/>
            <person name="Cazenave R."/>
            <person name="Ahrendt S."/>
            <person name="Wang J."/>
            <person name="Lipzen A."/>
            <person name="Daum C."/>
            <person name="Barry K."/>
            <person name="Grigoriev I.V."/>
            <person name="Favel A."/>
            <person name="Rosso M.N."/>
            <person name="Martin F."/>
        </authorList>
    </citation>
    <scope>NUCLEOTIDE SEQUENCE [LARGE SCALE GENOMIC DNA]</scope>
    <source>
        <strain evidence="2 3">CIRM-BRFM 2984</strain>
    </source>
</reference>
<comment type="caution">
    <text evidence="2">The sequence shown here is derived from an EMBL/GenBank/DDBJ whole genome shotgun (WGS) entry which is preliminary data.</text>
</comment>
<name>A0AAW0AWT5_9AGAR</name>
<evidence type="ECO:0000259" key="1">
    <source>
        <dbReference type="Pfam" id="PF17109"/>
    </source>
</evidence>
<evidence type="ECO:0000313" key="2">
    <source>
        <dbReference type="EMBL" id="KAK7017203.1"/>
    </source>
</evidence>
<dbReference type="AlphaFoldDB" id="A0AAW0AWT5"/>
<proteinExistence type="predicted"/>
<gene>
    <name evidence="2" type="ORF">R3P38DRAFT_3275076</name>
</gene>
<accession>A0AAW0AWT5</accession>
<evidence type="ECO:0000313" key="3">
    <source>
        <dbReference type="Proteomes" id="UP001362999"/>
    </source>
</evidence>